<evidence type="ECO:0000313" key="3">
    <source>
        <dbReference type="EMBL" id="MBF4765343.1"/>
    </source>
</evidence>
<feature type="transmembrane region" description="Helical" evidence="2">
    <location>
        <begin position="325"/>
        <end position="348"/>
    </location>
</feature>
<comment type="caution">
    <text evidence="3">The sequence shown here is derived from an EMBL/GenBank/DDBJ whole genome shotgun (WGS) entry which is preliminary data.</text>
</comment>
<evidence type="ECO:0000256" key="2">
    <source>
        <dbReference type="SAM" id="Phobius"/>
    </source>
</evidence>
<dbReference type="Proteomes" id="UP000640489">
    <property type="component" value="Unassembled WGS sequence"/>
</dbReference>
<name>A0A930YFY8_9ACTN</name>
<dbReference type="RefSeq" id="WP_194708517.1">
    <property type="nucleotide sequence ID" value="NZ_JADKPN010000014.1"/>
</dbReference>
<keyword evidence="2" id="KW-1133">Transmembrane helix</keyword>
<feature type="transmembrane region" description="Helical" evidence="2">
    <location>
        <begin position="149"/>
        <end position="172"/>
    </location>
</feature>
<keyword evidence="4" id="KW-1185">Reference proteome</keyword>
<proteinExistence type="predicted"/>
<evidence type="ECO:0000256" key="1">
    <source>
        <dbReference type="SAM" id="MobiDB-lite"/>
    </source>
</evidence>
<dbReference type="AlphaFoldDB" id="A0A930YFY8"/>
<feature type="transmembrane region" description="Helical" evidence="2">
    <location>
        <begin position="223"/>
        <end position="245"/>
    </location>
</feature>
<dbReference type="EMBL" id="JADKPN010000014">
    <property type="protein sequence ID" value="MBF4765343.1"/>
    <property type="molecule type" value="Genomic_DNA"/>
</dbReference>
<sequence length="373" mass="39099">MSGSESYPPPGSAGHEPAPQPPPPPSGWQQQPPPPPAWSPYPAPASGPIGQPMGQLMGQPPMVAATLRPGAIPLRPLGLGDIYDAAFRIIRHNARATVGSAVLVTAVAMLIPVLITAAFAWTVDASLDPDANITDAGVIGALGTDAFGWLLQSVGLVLVTGMVAHVTMAAALGQKLTLTQAWEATKGKRLKLFGLMALLLVMMLLLIALFVVAWLAARVGLGSGGIVLAFLSFPVFVAVLWWFWIRVYYLPVPALMLEDVGIFGAIERGHALTRGAFWRVFGIALLTTIVTSVAGLMLTIPLGLVTGSLADAGMSPGAEAVWRSVANGIGSVVQSAFVAPFTAVVTAVQYVDQRIRKEAFDVELMTRSGITGR</sequence>
<feature type="compositionally biased region" description="Pro residues" evidence="1">
    <location>
        <begin position="18"/>
        <end position="45"/>
    </location>
</feature>
<organism evidence="3 4">
    <name type="scientific">Nocardioides islandensis</name>
    <dbReference type="NCBI Taxonomy" id="433663"/>
    <lineage>
        <taxon>Bacteria</taxon>
        <taxon>Bacillati</taxon>
        <taxon>Actinomycetota</taxon>
        <taxon>Actinomycetes</taxon>
        <taxon>Propionibacteriales</taxon>
        <taxon>Nocardioidaceae</taxon>
        <taxon>Nocardioides</taxon>
    </lineage>
</organism>
<feature type="transmembrane region" description="Helical" evidence="2">
    <location>
        <begin position="98"/>
        <end position="121"/>
    </location>
</feature>
<reference evidence="3" key="1">
    <citation type="submission" date="2020-11" db="EMBL/GenBank/DDBJ databases">
        <title>Nocardioides sp. nov., isolated from Soil of Cynanchum wilfordii Hemsley rhizosphere.</title>
        <authorList>
            <person name="Lee J.-S."/>
            <person name="Suh M.K."/>
            <person name="Kim J.-S."/>
        </authorList>
    </citation>
    <scope>NUCLEOTIDE SEQUENCE</scope>
    <source>
        <strain evidence="3">KCTC 19275</strain>
    </source>
</reference>
<feature type="transmembrane region" description="Helical" evidence="2">
    <location>
        <begin position="192"/>
        <end position="217"/>
    </location>
</feature>
<gene>
    <name evidence="3" type="ORF">ISU07_19590</name>
</gene>
<feature type="region of interest" description="Disordered" evidence="1">
    <location>
        <begin position="1"/>
        <end position="57"/>
    </location>
</feature>
<keyword evidence="2" id="KW-0472">Membrane</keyword>
<protein>
    <recommendedName>
        <fullName evidence="5">Glycerophosphoryl diester phosphodiesterase membrane domain-containing protein</fullName>
    </recommendedName>
</protein>
<accession>A0A930YFY8</accession>
<keyword evidence="2" id="KW-0812">Transmembrane</keyword>
<feature type="transmembrane region" description="Helical" evidence="2">
    <location>
        <begin position="276"/>
        <end position="305"/>
    </location>
</feature>
<evidence type="ECO:0008006" key="5">
    <source>
        <dbReference type="Google" id="ProtNLM"/>
    </source>
</evidence>
<evidence type="ECO:0000313" key="4">
    <source>
        <dbReference type="Proteomes" id="UP000640489"/>
    </source>
</evidence>